<evidence type="ECO:0000313" key="10">
    <source>
        <dbReference type="EMBL" id="KOH42511.1"/>
    </source>
</evidence>
<dbReference type="PANTHER" id="PTHR30314">
    <property type="entry name" value="CELL DIVISION PROTEIN FTSZ-RELATED"/>
    <property type="match status" value="1"/>
</dbReference>
<dbReference type="PRINTS" id="PR00423">
    <property type="entry name" value="CELLDVISFTSZ"/>
</dbReference>
<dbReference type="InterPro" id="IPR037103">
    <property type="entry name" value="Tubulin/FtsZ-like_C"/>
</dbReference>
<dbReference type="OrthoDB" id="9813375at2"/>
<protein>
    <recommendedName>
        <fullName evidence="4 5">Cell division protein FtsZ</fullName>
    </recommendedName>
</protein>
<feature type="domain" description="Tubulin/FtsZ GTPase" evidence="8">
    <location>
        <begin position="17"/>
        <end position="209"/>
    </location>
</feature>
<dbReference type="EMBL" id="LGIA01000225">
    <property type="protein sequence ID" value="KOH42511.1"/>
    <property type="molecule type" value="Genomic_DNA"/>
</dbReference>
<dbReference type="HAMAP" id="MF_00909">
    <property type="entry name" value="FtsZ"/>
    <property type="match status" value="1"/>
</dbReference>
<evidence type="ECO:0000256" key="6">
    <source>
        <dbReference type="RuleBase" id="RU000631"/>
    </source>
</evidence>
<dbReference type="InterPro" id="IPR008280">
    <property type="entry name" value="Tub_FtsZ_C"/>
</dbReference>
<dbReference type="Pfam" id="PF12327">
    <property type="entry name" value="FtsZ_C"/>
    <property type="match status" value="1"/>
</dbReference>
<proteinExistence type="inferred from homology"/>
<dbReference type="CDD" id="cd02201">
    <property type="entry name" value="FtsZ_type1"/>
    <property type="match status" value="1"/>
</dbReference>
<feature type="region of interest" description="Disordered" evidence="7">
    <location>
        <begin position="367"/>
        <end position="407"/>
    </location>
</feature>
<comment type="function">
    <text evidence="4 6">Essential cell division protein that forms a contractile ring structure (Z ring) at the future cell division site. The regulation of the ring assembly controls the timing and the location of cell division. One of the functions of the FtsZ ring is to recruit other cell division proteins to the septum to produce a new cell wall between the dividing cells. Binds GTP and shows GTPase activity.</text>
</comment>
<comment type="subcellular location">
    <subcellularLocation>
        <location evidence="4">Cytoplasm</location>
    </subcellularLocation>
    <text evidence="4">Assembles at midcell at the inner surface of the cytoplasmic membrane.</text>
</comment>
<keyword evidence="4 6" id="KW-0717">Septation</keyword>
<dbReference type="SMART" id="SM00865">
    <property type="entry name" value="Tubulin_C"/>
    <property type="match status" value="1"/>
</dbReference>
<evidence type="ECO:0000256" key="4">
    <source>
        <dbReference type="HAMAP-Rule" id="MF_00909"/>
    </source>
</evidence>
<dbReference type="SMART" id="SM00864">
    <property type="entry name" value="Tubulin"/>
    <property type="match status" value="1"/>
</dbReference>
<dbReference type="GO" id="GO:0003924">
    <property type="term" value="F:GTPase activity"/>
    <property type="evidence" value="ECO:0007669"/>
    <property type="project" value="UniProtKB-UniRule"/>
</dbReference>
<organism evidence="10 11">
    <name type="scientific">Sunxiuqinia dokdonensis</name>
    <dbReference type="NCBI Taxonomy" id="1409788"/>
    <lineage>
        <taxon>Bacteria</taxon>
        <taxon>Pseudomonadati</taxon>
        <taxon>Bacteroidota</taxon>
        <taxon>Bacteroidia</taxon>
        <taxon>Marinilabiliales</taxon>
        <taxon>Prolixibacteraceae</taxon>
        <taxon>Sunxiuqinia</taxon>
    </lineage>
</organism>
<comment type="subunit">
    <text evidence="4">Homodimer. Polymerizes to form a dynamic ring structure in a strictly GTP-dependent manner. Interacts directly with several other division proteins.</text>
</comment>
<dbReference type="InterPro" id="IPR000158">
    <property type="entry name" value="Cell_div_FtsZ"/>
</dbReference>
<dbReference type="GO" id="GO:0000917">
    <property type="term" value="P:division septum assembly"/>
    <property type="evidence" value="ECO:0007669"/>
    <property type="project" value="UniProtKB-KW"/>
</dbReference>
<feature type="domain" description="Tubulin/FtsZ 2-layer sandwich" evidence="9">
    <location>
        <begin position="211"/>
        <end position="330"/>
    </location>
</feature>
<sequence length="422" mass="45916">MTEDILNFGFQESKSSIIKVIGVGGGGCNAVNHMFDEGIEGVDFLICNTDAQALRNSPVPIKIQLGVTLTEGRGAGNLPMQGEQAAIENLDDIRSVLEGTTKMLFITAGLGGGTGTGAAPVVAELARELDILTIAVVTIPSPAEGKRRFQQALEGVEKLKKNVDSLLVISNEKLHKIYGDLPASQAFKKADNILGTAVKGVAEIITLHGNINIDYADVHTVMAGSEVFIMGTGISEGDGRAMDAVMKALESPLLDSNDIKGTKDILLNITSGDEEIRMGEIGDIIEFLQEKAGQDANIIWGNSLDKKLGTKVSVTLIATRFDKNPNSLLQEKKPKEEVLFEEQDIDINLEDEDENLIPGFEKEIAKPQKAEAIKRTANSRKQKAKSKRELVSEQTQESGTTDSWFQRQFNRFFEDQDEEIEN</sequence>
<dbReference type="Pfam" id="PF00091">
    <property type="entry name" value="Tubulin"/>
    <property type="match status" value="1"/>
</dbReference>
<keyword evidence="4 6" id="KW-0132">Cell division</keyword>
<feature type="binding site" evidence="4">
    <location>
        <position position="148"/>
    </location>
    <ligand>
        <name>GTP</name>
        <dbReference type="ChEBI" id="CHEBI:37565"/>
    </ligand>
</feature>
<dbReference type="AlphaFoldDB" id="A0A0L8V266"/>
<reference evidence="11" key="1">
    <citation type="submission" date="2015-07" db="EMBL/GenBank/DDBJ databases">
        <title>Genome sequencing of Sunxiuqinia dokdonensis strain SK.</title>
        <authorList>
            <person name="Ahn S."/>
            <person name="Kim B.-C."/>
        </authorList>
    </citation>
    <scope>NUCLEOTIDE SEQUENCE [LARGE SCALE GENOMIC DNA]</scope>
    <source>
        <strain evidence="11">SK</strain>
    </source>
</reference>
<dbReference type="RefSeq" id="WP_053189081.1">
    <property type="nucleotide sequence ID" value="NZ_LGIA01000225.1"/>
</dbReference>
<evidence type="ECO:0000313" key="11">
    <source>
        <dbReference type="Proteomes" id="UP000036958"/>
    </source>
</evidence>
<evidence type="ECO:0000259" key="9">
    <source>
        <dbReference type="SMART" id="SM00865"/>
    </source>
</evidence>
<dbReference type="GO" id="GO:0051258">
    <property type="term" value="P:protein polymerization"/>
    <property type="evidence" value="ECO:0007669"/>
    <property type="project" value="UniProtKB-UniRule"/>
</dbReference>
<keyword evidence="4" id="KW-0963">Cytoplasm</keyword>
<dbReference type="InterPro" id="IPR018316">
    <property type="entry name" value="Tubulin/FtsZ_2-layer-sand-dom"/>
</dbReference>
<evidence type="ECO:0000256" key="1">
    <source>
        <dbReference type="ARBA" id="ARBA00009690"/>
    </source>
</evidence>
<dbReference type="PATRIC" id="fig|1409788.3.peg.4785"/>
<dbReference type="Proteomes" id="UP000036958">
    <property type="component" value="Unassembled WGS sequence"/>
</dbReference>
<evidence type="ECO:0000256" key="5">
    <source>
        <dbReference type="NCBIfam" id="TIGR00065"/>
    </source>
</evidence>
<dbReference type="STRING" id="1409788.NC99_46780"/>
<dbReference type="FunFam" id="3.40.50.1440:FF:000001">
    <property type="entry name" value="Cell division protein FtsZ"/>
    <property type="match status" value="1"/>
</dbReference>
<dbReference type="InterPro" id="IPR036525">
    <property type="entry name" value="Tubulin/FtsZ_GTPase_sf"/>
</dbReference>
<dbReference type="InterPro" id="IPR024757">
    <property type="entry name" value="FtsZ_C"/>
</dbReference>
<feature type="binding site" evidence="4">
    <location>
        <begin position="25"/>
        <end position="29"/>
    </location>
    <ligand>
        <name>GTP</name>
        <dbReference type="ChEBI" id="CHEBI:37565"/>
    </ligand>
</feature>
<feature type="binding site" evidence="4">
    <location>
        <position position="144"/>
    </location>
    <ligand>
        <name>GTP</name>
        <dbReference type="ChEBI" id="CHEBI:37565"/>
    </ligand>
</feature>
<keyword evidence="3 4" id="KW-0342">GTP-binding</keyword>
<dbReference type="InterPro" id="IPR003008">
    <property type="entry name" value="Tubulin_FtsZ_GTPase"/>
</dbReference>
<dbReference type="PANTHER" id="PTHR30314:SF3">
    <property type="entry name" value="MITOCHONDRIAL DIVISION PROTEIN FSZA"/>
    <property type="match status" value="1"/>
</dbReference>
<dbReference type="GO" id="GO:0005525">
    <property type="term" value="F:GTP binding"/>
    <property type="evidence" value="ECO:0007669"/>
    <property type="project" value="UniProtKB-UniRule"/>
</dbReference>
<evidence type="ECO:0000256" key="3">
    <source>
        <dbReference type="ARBA" id="ARBA00023134"/>
    </source>
</evidence>
<keyword evidence="4 6" id="KW-0131">Cell cycle</keyword>
<accession>A0A0L8V266</accession>
<dbReference type="NCBIfam" id="TIGR00065">
    <property type="entry name" value="ftsZ"/>
    <property type="match status" value="1"/>
</dbReference>
<evidence type="ECO:0000256" key="2">
    <source>
        <dbReference type="ARBA" id="ARBA00022741"/>
    </source>
</evidence>
<evidence type="ECO:0000256" key="7">
    <source>
        <dbReference type="SAM" id="MobiDB-lite"/>
    </source>
</evidence>
<dbReference type="Gene3D" id="3.30.1330.20">
    <property type="entry name" value="Tubulin/FtsZ, C-terminal domain"/>
    <property type="match status" value="1"/>
</dbReference>
<feature type="compositionally biased region" description="Basic residues" evidence="7">
    <location>
        <begin position="377"/>
        <end position="386"/>
    </location>
</feature>
<gene>
    <name evidence="4" type="primary">ftsZ</name>
    <name evidence="10" type="ORF">NC99_46780</name>
</gene>
<dbReference type="GO" id="GO:0043093">
    <property type="term" value="P:FtsZ-dependent cytokinesis"/>
    <property type="evidence" value="ECO:0007669"/>
    <property type="project" value="UniProtKB-UniRule"/>
</dbReference>
<dbReference type="Gene3D" id="3.40.50.1440">
    <property type="entry name" value="Tubulin/FtsZ, GTPase domain"/>
    <property type="match status" value="1"/>
</dbReference>
<dbReference type="PROSITE" id="PS01135">
    <property type="entry name" value="FTSZ_2"/>
    <property type="match status" value="1"/>
</dbReference>
<dbReference type="InterPro" id="IPR020805">
    <property type="entry name" value="Cell_div_FtsZ_CS"/>
</dbReference>
<name>A0A0L8V266_9BACT</name>
<dbReference type="GO" id="GO:0032153">
    <property type="term" value="C:cell division site"/>
    <property type="evidence" value="ECO:0007669"/>
    <property type="project" value="UniProtKB-UniRule"/>
</dbReference>
<comment type="similarity">
    <text evidence="1 4 6">Belongs to the FtsZ family.</text>
</comment>
<evidence type="ECO:0000259" key="8">
    <source>
        <dbReference type="SMART" id="SM00864"/>
    </source>
</evidence>
<comment type="caution">
    <text evidence="10">The sequence shown here is derived from an EMBL/GenBank/DDBJ whole genome shotgun (WGS) entry which is preliminary data.</text>
</comment>
<dbReference type="GO" id="GO:0005737">
    <property type="term" value="C:cytoplasm"/>
    <property type="evidence" value="ECO:0007669"/>
    <property type="project" value="UniProtKB-SubCell"/>
</dbReference>
<keyword evidence="11" id="KW-1185">Reference proteome</keyword>
<feature type="binding site" evidence="4">
    <location>
        <begin position="113"/>
        <end position="115"/>
    </location>
    <ligand>
        <name>GTP</name>
        <dbReference type="ChEBI" id="CHEBI:37565"/>
    </ligand>
</feature>
<dbReference type="SUPFAM" id="SSF55307">
    <property type="entry name" value="Tubulin C-terminal domain-like"/>
    <property type="match status" value="1"/>
</dbReference>
<dbReference type="InterPro" id="IPR045061">
    <property type="entry name" value="FtsZ/CetZ"/>
</dbReference>
<dbReference type="PROSITE" id="PS01134">
    <property type="entry name" value="FTSZ_1"/>
    <property type="match status" value="1"/>
</dbReference>
<feature type="binding site" evidence="4">
    <location>
        <position position="191"/>
    </location>
    <ligand>
        <name>GTP</name>
        <dbReference type="ChEBI" id="CHEBI:37565"/>
    </ligand>
</feature>
<dbReference type="SUPFAM" id="SSF52490">
    <property type="entry name" value="Tubulin nucleotide-binding domain-like"/>
    <property type="match status" value="1"/>
</dbReference>
<keyword evidence="2 4" id="KW-0547">Nucleotide-binding</keyword>
<feature type="compositionally biased region" description="Polar residues" evidence="7">
    <location>
        <begin position="392"/>
        <end position="407"/>
    </location>
</feature>